<accession>A0AAN8W2V1</accession>
<dbReference type="Gene3D" id="3.30.420.10">
    <property type="entry name" value="Ribonuclease H-like superfamily/Ribonuclease H"/>
    <property type="match status" value="1"/>
</dbReference>
<evidence type="ECO:0000259" key="1">
    <source>
        <dbReference type="PROSITE" id="PS50822"/>
    </source>
</evidence>
<gene>
    <name evidence="2" type="ORF">RJ641_026137</name>
</gene>
<comment type="caution">
    <text evidence="2">The sequence shown here is derived from an EMBL/GenBank/DDBJ whole genome shotgun (WGS) entry which is preliminary data.</text>
</comment>
<dbReference type="EMBL" id="JBAMMX010000003">
    <property type="protein sequence ID" value="KAK6945035.1"/>
    <property type="molecule type" value="Genomic_DNA"/>
</dbReference>
<dbReference type="InterPro" id="IPR036397">
    <property type="entry name" value="RNaseH_sf"/>
</dbReference>
<reference evidence="2 3" key="1">
    <citation type="submission" date="2023-12" db="EMBL/GenBank/DDBJ databases">
        <title>A high-quality genome assembly for Dillenia turbinata (Dilleniales).</title>
        <authorList>
            <person name="Chanderbali A."/>
        </authorList>
    </citation>
    <scope>NUCLEOTIDE SEQUENCE [LARGE SCALE GENOMIC DNA]</scope>
    <source>
        <strain evidence="2">LSX21</strain>
        <tissue evidence="2">Leaf</tissue>
    </source>
</reference>
<dbReference type="Proteomes" id="UP001370490">
    <property type="component" value="Unassembled WGS sequence"/>
</dbReference>
<dbReference type="AlphaFoldDB" id="A0AAN8W2V1"/>
<dbReference type="Pfam" id="PF02171">
    <property type="entry name" value="Piwi"/>
    <property type="match status" value="1"/>
</dbReference>
<dbReference type="InterPro" id="IPR003165">
    <property type="entry name" value="Piwi"/>
</dbReference>
<dbReference type="SUPFAM" id="SSF53098">
    <property type="entry name" value="Ribonuclease H-like"/>
    <property type="match status" value="1"/>
</dbReference>
<keyword evidence="3" id="KW-1185">Reference proteome</keyword>
<feature type="domain" description="Piwi" evidence="1">
    <location>
        <begin position="1"/>
        <end position="75"/>
    </location>
</feature>
<sequence length="122" mass="13394">MGGRNNLLLDAFSLGIPLVSDFPTIILGVDVTYPESGEYYPSIAALVVSQDWQGVTKYAGLVCAQAHQQELIQDLFKTCHNHQHGTFGGGMIRCASEHQHDMSRAVNFIIDDLLSVLECQLC</sequence>
<protein>
    <submittedName>
        <fullName evidence="2">Piwi domain</fullName>
    </submittedName>
</protein>
<evidence type="ECO:0000313" key="2">
    <source>
        <dbReference type="EMBL" id="KAK6945035.1"/>
    </source>
</evidence>
<name>A0AAN8W2V1_9MAGN</name>
<organism evidence="2 3">
    <name type="scientific">Dillenia turbinata</name>
    <dbReference type="NCBI Taxonomy" id="194707"/>
    <lineage>
        <taxon>Eukaryota</taxon>
        <taxon>Viridiplantae</taxon>
        <taxon>Streptophyta</taxon>
        <taxon>Embryophyta</taxon>
        <taxon>Tracheophyta</taxon>
        <taxon>Spermatophyta</taxon>
        <taxon>Magnoliopsida</taxon>
        <taxon>eudicotyledons</taxon>
        <taxon>Gunneridae</taxon>
        <taxon>Pentapetalae</taxon>
        <taxon>Dilleniales</taxon>
        <taxon>Dilleniaceae</taxon>
        <taxon>Dillenia</taxon>
    </lineage>
</organism>
<dbReference type="InterPro" id="IPR012337">
    <property type="entry name" value="RNaseH-like_sf"/>
</dbReference>
<dbReference type="GO" id="GO:0003676">
    <property type="term" value="F:nucleic acid binding"/>
    <property type="evidence" value="ECO:0007669"/>
    <property type="project" value="InterPro"/>
</dbReference>
<proteinExistence type="predicted"/>
<dbReference type="PROSITE" id="PS50822">
    <property type="entry name" value="PIWI"/>
    <property type="match status" value="1"/>
</dbReference>
<evidence type="ECO:0000313" key="3">
    <source>
        <dbReference type="Proteomes" id="UP001370490"/>
    </source>
</evidence>
<dbReference type="PANTHER" id="PTHR22891">
    <property type="entry name" value="EUKARYOTIC TRANSLATION INITIATION FACTOR 2C"/>
    <property type="match status" value="1"/>
</dbReference>